<accession>A0A0F9MTQ7</accession>
<dbReference type="InterPro" id="IPR005746">
    <property type="entry name" value="Thioredoxin"/>
</dbReference>
<evidence type="ECO:0000259" key="5">
    <source>
        <dbReference type="PROSITE" id="PS51352"/>
    </source>
</evidence>
<dbReference type="Pfam" id="PF00085">
    <property type="entry name" value="Thioredoxin"/>
    <property type="match status" value="1"/>
</dbReference>
<proteinExistence type="predicted"/>
<organism evidence="6">
    <name type="scientific">marine sediment metagenome</name>
    <dbReference type="NCBI Taxonomy" id="412755"/>
    <lineage>
        <taxon>unclassified sequences</taxon>
        <taxon>metagenomes</taxon>
        <taxon>ecological metagenomes</taxon>
    </lineage>
</organism>
<feature type="domain" description="Thioredoxin" evidence="5">
    <location>
        <begin position="1"/>
        <end position="76"/>
    </location>
</feature>
<dbReference type="InterPro" id="IPR036249">
    <property type="entry name" value="Thioredoxin-like_sf"/>
</dbReference>
<dbReference type="EMBL" id="LAZR01004219">
    <property type="protein sequence ID" value="KKN10680.1"/>
    <property type="molecule type" value="Genomic_DNA"/>
</dbReference>
<dbReference type="AlphaFoldDB" id="A0A0F9MTQ7"/>
<feature type="non-terminal residue" evidence="6">
    <location>
        <position position="1"/>
    </location>
</feature>
<evidence type="ECO:0000313" key="6">
    <source>
        <dbReference type="EMBL" id="KKN10680.1"/>
    </source>
</evidence>
<evidence type="ECO:0000256" key="2">
    <source>
        <dbReference type="ARBA" id="ARBA00022982"/>
    </source>
</evidence>
<dbReference type="CDD" id="cd02947">
    <property type="entry name" value="TRX_family"/>
    <property type="match status" value="1"/>
</dbReference>
<dbReference type="SUPFAM" id="SSF52833">
    <property type="entry name" value="Thioredoxin-like"/>
    <property type="match status" value="1"/>
</dbReference>
<dbReference type="PANTHER" id="PTHR45663:SF11">
    <property type="entry name" value="GEO12009P1"/>
    <property type="match status" value="1"/>
</dbReference>
<evidence type="ECO:0000256" key="1">
    <source>
        <dbReference type="ARBA" id="ARBA00022448"/>
    </source>
</evidence>
<keyword evidence="4" id="KW-0676">Redox-active center</keyword>
<keyword evidence="1" id="KW-0813">Transport</keyword>
<dbReference type="GO" id="GO:0015035">
    <property type="term" value="F:protein-disulfide reductase activity"/>
    <property type="evidence" value="ECO:0007669"/>
    <property type="project" value="InterPro"/>
</dbReference>
<protein>
    <recommendedName>
        <fullName evidence="5">Thioredoxin domain-containing protein</fullName>
    </recommendedName>
</protein>
<dbReference type="InterPro" id="IPR013766">
    <property type="entry name" value="Thioredoxin_domain"/>
</dbReference>
<dbReference type="PROSITE" id="PS51352">
    <property type="entry name" value="THIOREDOXIN_2"/>
    <property type="match status" value="1"/>
</dbReference>
<dbReference type="PANTHER" id="PTHR45663">
    <property type="entry name" value="GEO12009P1"/>
    <property type="match status" value="1"/>
</dbReference>
<gene>
    <name evidence="6" type="ORF">LCGC14_1034230</name>
</gene>
<sequence length="76" mass="8537">GPCKIFAPVFEKLHQEYQHEFLFVKVNVDDNPNIALKFGVSSIPTTMFLKGGILLKSIVGSINYTALKPILEQFKL</sequence>
<reference evidence="6" key="1">
    <citation type="journal article" date="2015" name="Nature">
        <title>Complex archaea that bridge the gap between prokaryotes and eukaryotes.</title>
        <authorList>
            <person name="Spang A."/>
            <person name="Saw J.H."/>
            <person name="Jorgensen S.L."/>
            <person name="Zaremba-Niedzwiedzka K."/>
            <person name="Martijn J."/>
            <person name="Lind A.E."/>
            <person name="van Eijk R."/>
            <person name="Schleper C."/>
            <person name="Guy L."/>
            <person name="Ettema T.J."/>
        </authorList>
    </citation>
    <scope>NUCLEOTIDE SEQUENCE</scope>
</reference>
<evidence type="ECO:0000256" key="4">
    <source>
        <dbReference type="ARBA" id="ARBA00023284"/>
    </source>
</evidence>
<dbReference type="GO" id="GO:0005737">
    <property type="term" value="C:cytoplasm"/>
    <property type="evidence" value="ECO:0007669"/>
    <property type="project" value="TreeGrafter"/>
</dbReference>
<dbReference type="PIRSF" id="PIRSF000077">
    <property type="entry name" value="Thioredoxin"/>
    <property type="match status" value="1"/>
</dbReference>
<name>A0A0F9MTQ7_9ZZZZ</name>
<keyword evidence="2" id="KW-0249">Electron transport</keyword>
<comment type="caution">
    <text evidence="6">The sequence shown here is derived from an EMBL/GenBank/DDBJ whole genome shotgun (WGS) entry which is preliminary data.</text>
</comment>
<evidence type="ECO:0000256" key="3">
    <source>
        <dbReference type="ARBA" id="ARBA00023157"/>
    </source>
</evidence>
<keyword evidence="3" id="KW-1015">Disulfide bond</keyword>
<dbReference type="Gene3D" id="3.40.30.10">
    <property type="entry name" value="Glutaredoxin"/>
    <property type="match status" value="1"/>
</dbReference>